<comment type="caution">
    <text evidence="3">The sequence shown here is derived from an EMBL/GenBank/DDBJ whole genome shotgun (WGS) entry which is preliminary data.</text>
</comment>
<dbReference type="SMART" id="SM00271">
    <property type="entry name" value="DnaJ"/>
    <property type="match status" value="1"/>
</dbReference>
<evidence type="ECO:0000259" key="2">
    <source>
        <dbReference type="PROSITE" id="PS50076"/>
    </source>
</evidence>
<dbReference type="PANTHER" id="PTHR24148">
    <property type="entry name" value="ANKYRIN REPEAT DOMAIN-CONTAINING PROTEIN 39 HOMOLOG-RELATED"/>
    <property type="match status" value="1"/>
</dbReference>
<dbReference type="AlphaFoldDB" id="A0A3M7CQQ1"/>
<reference evidence="3 4" key="1">
    <citation type="journal article" date="2018" name="BMC Genomics">
        <title>Genomic evidence for intraspecific hybridization in a clonal and extremely halotolerant yeast.</title>
        <authorList>
            <person name="Gostincar C."/>
            <person name="Stajich J.E."/>
            <person name="Zupancic J."/>
            <person name="Zalar P."/>
            <person name="Gunde-Cimerman N."/>
        </authorList>
    </citation>
    <scope>NUCLEOTIDE SEQUENCE [LARGE SCALE GENOMIC DNA]</scope>
    <source>
        <strain evidence="3 4">EXF-10513</strain>
    </source>
</reference>
<dbReference type="CDD" id="cd06257">
    <property type="entry name" value="DnaJ"/>
    <property type="match status" value="1"/>
</dbReference>
<feature type="region of interest" description="Disordered" evidence="1">
    <location>
        <begin position="1"/>
        <end position="21"/>
    </location>
</feature>
<dbReference type="InterPro" id="IPR001623">
    <property type="entry name" value="DnaJ_domain"/>
</dbReference>
<feature type="domain" description="J" evidence="2">
    <location>
        <begin position="8"/>
        <end position="77"/>
    </location>
</feature>
<feature type="region of interest" description="Disordered" evidence="1">
    <location>
        <begin position="214"/>
        <end position="260"/>
    </location>
</feature>
<feature type="compositionally biased region" description="Polar residues" evidence="1">
    <location>
        <begin position="227"/>
        <end position="257"/>
    </location>
</feature>
<protein>
    <recommendedName>
        <fullName evidence="2">J domain-containing protein</fullName>
    </recommendedName>
</protein>
<accession>A0A3M7CQQ1</accession>
<evidence type="ECO:0000313" key="4">
    <source>
        <dbReference type="Proteomes" id="UP000269539"/>
    </source>
</evidence>
<dbReference type="Proteomes" id="UP000269539">
    <property type="component" value="Unassembled WGS sequence"/>
</dbReference>
<dbReference type="InterPro" id="IPR010730">
    <property type="entry name" value="HET"/>
</dbReference>
<proteinExistence type="predicted"/>
<feature type="region of interest" description="Disordered" evidence="1">
    <location>
        <begin position="302"/>
        <end position="383"/>
    </location>
</feature>
<dbReference type="Pfam" id="PF00226">
    <property type="entry name" value="DnaJ"/>
    <property type="match status" value="1"/>
</dbReference>
<dbReference type="PRINTS" id="PR00625">
    <property type="entry name" value="JDOMAIN"/>
</dbReference>
<dbReference type="Gene3D" id="1.10.287.110">
    <property type="entry name" value="DnaJ domain"/>
    <property type="match status" value="1"/>
</dbReference>
<dbReference type="SUPFAM" id="SSF46565">
    <property type="entry name" value="Chaperone J-domain"/>
    <property type="match status" value="1"/>
</dbReference>
<feature type="compositionally biased region" description="Basic and acidic residues" evidence="1">
    <location>
        <begin position="342"/>
        <end position="351"/>
    </location>
</feature>
<feature type="compositionally biased region" description="Polar residues" evidence="1">
    <location>
        <begin position="309"/>
        <end position="325"/>
    </location>
</feature>
<evidence type="ECO:0000256" key="1">
    <source>
        <dbReference type="SAM" id="MobiDB-lite"/>
    </source>
</evidence>
<sequence length="1098" mass="125226">MASTEPFDPFRALGVPRDASPTTIKERYRELARRYHPNRQQGSEESKNTLAEQFHVIHHAWRCLIDPEKRRRYLELLQLAEEQEWLLARAVNQAKNQGQDGDYFALRRKKLEKLRRKELAAFEQYKQAMMNKFEAEMQAERHKDTYERSKWKRDYFERAPRETTERLRSFQHFMSAYKAFGQQPMRPRNRSTLSMGSQILSTDDVHQGQYLAPDAATSPSKARHSRGWSSDVTGDQTSSDENSSGRSTTRPSVSWTWHKQHGRHTSLDAFELPLIMPSHQPKPQPAPDHAPFQMIVKRPTGFADEGNEQDSSPESALTSSRSASPHPSGPETGTYIIPAARRLSETLDSRRGRPSASASEDERVAPRGFNSTRSPPGNRTGDERQMFQMKHVGQPRYQHVAFNHVHLLSLREKSQVLGVEPEANTDPAELLARLAYLDHNVAEKFVVKPDAKASFNFRLIYDRPMTAIPDQPSFLALSYRRKLHVERQDERFTLPLDPEMFQAVWDERVSGEEGVWIDQICIDQENRTETTISMSAMDMVYRSARMVVVALDDIQLDAQEGNVLSNHMSEFAAMHHVAPNKRFRGKQPPYLDTHDDVYHVLRKLLRSSWFKRAWCRHEMRLARDHIFLVPCLSSDTSSGRSVVRFTSGCLTHLLSLATEVPFEPDVEMVKPPLHAFFRDRSRLEPHDKRLHSHHGNFTTVVSEVFGMEAGGDPRIPAKQRAADAMKDKISIILNTMECGLALAPEMRDPSMPLTKAESYYMLLTLALAARDPGALCSVGPPMRLVQSGNISPLSPSASSTFLFEPSNVDAGLNNYRTLNRFPDSSPISTGLEGGEHFLQLDLQFLKPGQVRHGVEDAATLAFSEHFVDVCIRRKFGRNRQRYLISDDAANRHFGSMRDVYSQTLACVLECGPDWLEDVCIRYNVSRWRQDGEAAWNLLVALKSTDNRWPENAWSGKAAGFIMDFTNFLVIRGMPQRQILHREEWRPIWITTAAGGKVLTFIPPGSIRPAIPTALLDPDYIQLARLWILQPRLPLLHGVGHASQSAHWTLLGKSVIFSDDQALQQIHAHGRLQQKQQRVFGREDPEIQRLLRERSLQSF</sequence>
<dbReference type="PANTHER" id="PTHR24148:SF82">
    <property type="entry name" value="HETEROKARYON INCOMPATIBILITY DOMAIN-CONTAINING PROTEIN"/>
    <property type="match status" value="1"/>
</dbReference>
<dbReference type="PROSITE" id="PS50076">
    <property type="entry name" value="DNAJ_2"/>
    <property type="match status" value="1"/>
</dbReference>
<organism evidence="3 4">
    <name type="scientific">Hortaea werneckii</name>
    <name type="common">Black yeast</name>
    <name type="synonym">Cladosporium werneckii</name>
    <dbReference type="NCBI Taxonomy" id="91943"/>
    <lineage>
        <taxon>Eukaryota</taxon>
        <taxon>Fungi</taxon>
        <taxon>Dikarya</taxon>
        <taxon>Ascomycota</taxon>
        <taxon>Pezizomycotina</taxon>
        <taxon>Dothideomycetes</taxon>
        <taxon>Dothideomycetidae</taxon>
        <taxon>Mycosphaerellales</taxon>
        <taxon>Teratosphaeriaceae</taxon>
        <taxon>Hortaea</taxon>
    </lineage>
</organism>
<evidence type="ECO:0000313" key="3">
    <source>
        <dbReference type="EMBL" id="RMY53967.1"/>
    </source>
</evidence>
<gene>
    <name evidence="3" type="ORF">D0864_14018</name>
</gene>
<name>A0A3M7CQQ1_HORWE</name>
<dbReference type="EMBL" id="QWIO01002554">
    <property type="protein sequence ID" value="RMY53967.1"/>
    <property type="molecule type" value="Genomic_DNA"/>
</dbReference>
<dbReference type="InterPro" id="IPR036869">
    <property type="entry name" value="J_dom_sf"/>
</dbReference>
<dbReference type="Pfam" id="PF06985">
    <property type="entry name" value="HET"/>
    <property type="match status" value="1"/>
</dbReference>
<dbReference type="InterPro" id="IPR052895">
    <property type="entry name" value="HetReg/Transcr_Mod"/>
</dbReference>